<organism evidence="3 4">
    <name type="scientific">Shewanella denitrificans (strain OS217 / ATCC BAA-1090 / DSM 15013)</name>
    <dbReference type="NCBI Taxonomy" id="318161"/>
    <lineage>
        <taxon>Bacteria</taxon>
        <taxon>Pseudomonadati</taxon>
        <taxon>Pseudomonadota</taxon>
        <taxon>Gammaproteobacteria</taxon>
        <taxon>Alteromonadales</taxon>
        <taxon>Shewanellaceae</taxon>
        <taxon>Shewanella</taxon>
    </lineage>
</organism>
<dbReference type="PANTHER" id="PTHR43081:SF1">
    <property type="entry name" value="ADENYLATE CYCLASE, TERMINAL-DIFFERENTIATION SPECIFIC"/>
    <property type="match status" value="1"/>
</dbReference>
<evidence type="ECO:0000313" key="3">
    <source>
        <dbReference type="EMBL" id="ABE56063.1"/>
    </source>
</evidence>
<keyword evidence="4" id="KW-1185">Reference proteome</keyword>
<keyword evidence="1" id="KW-1133">Transmembrane helix</keyword>
<dbReference type="AlphaFoldDB" id="Q12KG3"/>
<dbReference type="STRING" id="318161.Sden_2784"/>
<sequence length="342" mass="38588">MASFVFFRYSQLPELPLWANGNGDLVTLALFLGTVFGGLHWLSNLLADISNISRLPYLFSVVFKGAFLFIGALTLAFMTQFLDLWAVDHHMVTLRKMLNSEIIKNTSFQAVVVYLVIVRVGLAFIEQVALLVGPRVLVNIGLGKYHRPRYEERLFLFVDMVSSTAHAETLGDVKFSRLIQDSFSLLAETVNNNDAEIYRYMGDAVLIHWPLQEGLKRERCLNIYFEFCEQLNIQRDYFEKKYGFVPKFKAAVHGGQVVAAVVGVHKQEISYFSDVVNTLARLQDQCNPLGQRILLSGDVASKLKNKQQKYQLTPLGPIQLKGKQYPIDVFAAALAANINSQN</sequence>
<dbReference type="SUPFAM" id="SSF55073">
    <property type="entry name" value="Nucleotide cyclase"/>
    <property type="match status" value="1"/>
</dbReference>
<dbReference type="GO" id="GO:0035556">
    <property type="term" value="P:intracellular signal transduction"/>
    <property type="evidence" value="ECO:0007669"/>
    <property type="project" value="InterPro"/>
</dbReference>
<feature type="transmembrane region" description="Helical" evidence="1">
    <location>
        <begin position="25"/>
        <end position="43"/>
    </location>
</feature>
<dbReference type="CDD" id="cd07302">
    <property type="entry name" value="CHD"/>
    <property type="match status" value="1"/>
</dbReference>
<evidence type="ECO:0000259" key="2">
    <source>
        <dbReference type="PROSITE" id="PS50125"/>
    </source>
</evidence>
<dbReference type="InterPro" id="IPR001054">
    <property type="entry name" value="A/G_cyclase"/>
</dbReference>
<dbReference type="GO" id="GO:0009190">
    <property type="term" value="P:cyclic nucleotide biosynthetic process"/>
    <property type="evidence" value="ECO:0007669"/>
    <property type="project" value="InterPro"/>
</dbReference>
<name>Q12KG3_SHEDO</name>
<evidence type="ECO:0000313" key="4">
    <source>
        <dbReference type="Proteomes" id="UP000001982"/>
    </source>
</evidence>
<dbReference type="Proteomes" id="UP000001982">
    <property type="component" value="Chromosome"/>
</dbReference>
<dbReference type="Pfam" id="PF00211">
    <property type="entry name" value="Guanylate_cyc"/>
    <property type="match status" value="1"/>
</dbReference>
<proteinExistence type="predicted"/>
<gene>
    <name evidence="3" type="ordered locus">Sden_2784</name>
</gene>
<reference evidence="3 4" key="1">
    <citation type="submission" date="2006-03" db="EMBL/GenBank/DDBJ databases">
        <title>Complete sequence of Shewanella denitrificans OS217.</title>
        <authorList>
            <consortium name="US DOE Joint Genome Institute"/>
            <person name="Copeland A."/>
            <person name="Lucas S."/>
            <person name="Lapidus A."/>
            <person name="Barry K."/>
            <person name="Detter J.C."/>
            <person name="Glavina del Rio T."/>
            <person name="Hammon N."/>
            <person name="Israni S."/>
            <person name="Dalin E."/>
            <person name="Tice H."/>
            <person name="Pitluck S."/>
            <person name="Brettin T."/>
            <person name="Bruce D."/>
            <person name="Han C."/>
            <person name="Tapia R."/>
            <person name="Gilna P."/>
            <person name="Kiss H."/>
            <person name="Schmutz J."/>
            <person name="Larimer F."/>
            <person name="Land M."/>
            <person name="Hauser L."/>
            <person name="Kyrpides N."/>
            <person name="Lykidis A."/>
            <person name="Richardson P."/>
        </authorList>
    </citation>
    <scope>NUCLEOTIDE SEQUENCE [LARGE SCALE GENOMIC DNA]</scope>
    <source>
        <strain evidence="4">OS217 / ATCC BAA-1090 / DSM 15013</strain>
    </source>
</reference>
<dbReference type="eggNOG" id="COG2114">
    <property type="taxonomic scope" value="Bacteria"/>
</dbReference>
<feature type="domain" description="Guanylate cyclase" evidence="2">
    <location>
        <begin position="154"/>
        <end position="283"/>
    </location>
</feature>
<dbReference type="InterPro" id="IPR050697">
    <property type="entry name" value="Adenylyl/Guanylyl_Cyclase_3/4"/>
</dbReference>
<dbReference type="PANTHER" id="PTHR43081">
    <property type="entry name" value="ADENYLATE CYCLASE, TERMINAL-DIFFERENTIATION SPECIFIC-RELATED"/>
    <property type="match status" value="1"/>
</dbReference>
<dbReference type="HOGENOM" id="CLU_055425_1_0_6"/>
<keyword evidence="1" id="KW-0472">Membrane</keyword>
<dbReference type="GO" id="GO:0004016">
    <property type="term" value="F:adenylate cyclase activity"/>
    <property type="evidence" value="ECO:0007669"/>
    <property type="project" value="UniProtKB-ARBA"/>
</dbReference>
<accession>Q12KG3</accession>
<dbReference type="InterPro" id="IPR029787">
    <property type="entry name" value="Nucleotide_cyclase"/>
</dbReference>
<feature type="transmembrane region" description="Helical" evidence="1">
    <location>
        <begin position="102"/>
        <end position="125"/>
    </location>
</feature>
<dbReference type="KEGG" id="sdn:Sden_2784"/>
<dbReference type="PROSITE" id="PS50125">
    <property type="entry name" value="GUANYLATE_CYCLASE_2"/>
    <property type="match status" value="1"/>
</dbReference>
<dbReference type="EMBL" id="CP000302">
    <property type="protein sequence ID" value="ABE56063.1"/>
    <property type="molecule type" value="Genomic_DNA"/>
</dbReference>
<dbReference type="Gene3D" id="3.30.70.1230">
    <property type="entry name" value="Nucleotide cyclase"/>
    <property type="match status" value="1"/>
</dbReference>
<feature type="transmembrane region" description="Helical" evidence="1">
    <location>
        <begin position="55"/>
        <end position="82"/>
    </location>
</feature>
<protein>
    <submittedName>
        <fullName evidence="3">Adenylate cyclase-related protein</fullName>
    </submittedName>
</protein>
<evidence type="ECO:0000256" key="1">
    <source>
        <dbReference type="SAM" id="Phobius"/>
    </source>
</evidence>
<keyword evidence="1" id="KW-0812">Transmembrane</keyword>